<feature type="region of interest" description="Disordered" evidence="1">
    <location>
        <begin position="260"/>
        <end position="296"/>
    </location>
</feature>
<organism evidence="3 4">
    <name type="scientific">Trichuris trichiura</name>
    <name type="common">Whipworm</name>
    <name type="synonym">Trichocephalus trichiurus</name>
    <dbReference type="NCBI Taxonomy" id="36087"/>
    <lineage>
        <taxon>Eukaryota</taxon>
        <taxon>Metazoa</taxon>
        <taxon>Ecdysozoa</taxon>
        <taxon>Nematoda</taxon>
        <taxon>Enoplea</taxon>
        <taxon>Dorylaimia</taxon>
        <taxon>Trichinellida</taxon>
        <taxon>Trichuridae</taxon>
        <taxon>Trichuris</taxon>
    </lineage>
</organism>
<proteinExistence type="predicted"/>
<dbReference type="OrthoDB" id="10463577at2759"/>
<sequence>MEIVVFFRALLLMTCAYAGQNETIPPRTESSCSQNEHKWNSDVASDIFVDPISTRFSSAWLYMGLVDLMDTVIGMSANGIGMLRNAYISCLCVTLLLELLLFCTVLSYREWRDGQAADSKCSSKLMSNNATGSKLAPTRKYQSYSDSKCVGNGQDEEEANDSAKNRFVRSSPLRRSHLRSVNYPDMTPSLSNGKPRYRSLARNAHCQTVYSFPADFDLGLFFDSPLFLYFTDENDVTILNSVKADVSISSSELRQQLYSRSSNSSVGAGHGEASEDCVSSHESDEGSSSDKSSSSIDYVSQNVPLSAPAVDINDVSPEASLIIDADTDYNNVKRSSWNSEEYYNLEEHMSLDGLHLSPIATLEKRNSSFCENTNCWNSNEEESCSDDPVWIDCSPSTPRVELATQSRRAANGIHSFGFVSIVEKALEEMNLQCNS</sequence>
<gene>
    <name evidence="3" type="ORF">TTRE_0000146901</name>
</gene>
<evidence type="ECO:0000256" key="1">
    <source>
        <dbReference type="SAM" id="MobiDB-lite"/>
    </source>
</evidence>
<feature type="region of interest" description="Disordered" evidence="1">
    <location>
        <begin position="144"/>
        <end position="166"/>
    </location>
</feature>
<reference evidence="3" key="1">
    <citation type="submission" date="2014-01" db="EMBL/GenBank/DDBJ databases">
        <authorList>
            <person name="Aslett M."/>
        </authorList>
    </citation>
    <scope>NUCLEOTIDE SEQUENCE</scope>
</reference>
<protein>
    <submittedName>
        <fullName evidence="3">Uncharacterized protein</fullName>
    </submittedName>
</protein>
<dbReference type="EMBL" id="HG805844">
    <property type="protein sequence ID" value="CDW53205.1"/>
    <property type="molecule type" value="Genomic_DNA"/>
</dbReference>
<evidence type="ECO:0000313" key="3">
    <source>
        <dbReference type="EMBL" id="CDW53205.1"/>
    </source>
</evidence>
<name>A0A077Z3B6_TRITR</name>
<accession>A0A077Z3B6</accession>
<feature type="signal peptide" evidence="2">
    <location>
        <begin position="1"/>
        <end position="18"/>
    </location>
</feature>
<reference evidence="3" key="2">
    <citation type="submission" date="2014-03" db="EMBL/GenBank/DDBJ databases">
        <title>The whipworm genome and dual-species transcriptomics of an intimate host-pathogen interaction.</title>
        <authorList>
            <person name="Foth B.J."/>
            <person name="Tsai I.J."/>
            <person name="Reid A.J."/>
            <person name="Bancroft A.J."/>
            <person name="Nichol S."/>
            <person name="Tracey A."/>
            <person name="Holroyd N."/>
            <person name="Cotton J.A."/>
            <person name="Stanley E.J."/>
            <person name="Zarowiecki M."/>
            <person name="Liu J.Z."/>
            <person name="Huckvale T."/>
            <person name="Cooper P.J."/>
            <person name="Grencis R.K."/>
            <person name="Berriman M."/>
        </authorList>
    </citation>
    <scope>NUCLEOTIDE SEQUENCE [LARGE SCALE GENOMIC DNA]</scope>
</reference>
<dbReference type="Proteomes" id="UP000030665">
    <property type="component" value="Unassembled WGS sequence"/>
</dbReference>
<feature type="chain" id="PRO_5001728359" evidence="2">
    <location>
        <begin position="19"/>
        <end position="435"/>
    </location>
</feature>
<dbReference type="AlphaFoldDB" id="A0A077Z3B6"/>
<evidence type="ECO:0000313" key="4">
    <source>
        <dbReference type="Proteomes" id="UP000030665"/>
    </source>
</evidence>
<keyword evidence="2" id="KW-0732">Signal</keyword>
<evidence type="ECO:0000256" key="2">
    <source>
        <dbReference type="SAM" id="SignalP"/>
    </source>
</evidence>
<keyword evidence="4" id="KW-1185">Reference proteome</keyword>